<evidence type="ECO:0000256" key="1">
    <source>
        <dbReference type="SAM" id="Coils"/>
    </source>
</evidence>
<dbReference type="STRING" id="1314751.GCA_001591425_03548"/>
<keyword evidence="2" id="KW-0812">Transmembrane</keyword>
<keyword evidence="2" id="KW-0472">Membrane</keyword>
<feature type="transmembrane region" description="Helical" evidence="2">
    <location>
        <begin position="6"/>
        <end position="21"/>
    </location>
</feature>
<dbReference type="EMBL" id="CP018866">
    <property type="protein sequence ID" value="AST92555.1"/>
    <property type="molecule type" value="Genomic_DNA"/>
</dbReference>
<dbReference type="KEGG" id="bcoh:BC6307_15275"/>
<dbReference type="RefSeq" id="WP_066419234.1">
    <property type="nucleotide sequence ID" value="NZ_CP018866.1"/>
</dbReference>
<organism evidence="3 4">
    <name type="scientific">Sutcliffiella cohnii</name>
    <dbReference type="NCBI Taxonomy" id="33932"/>
    <lineage>
        <taxon>Bacteria</taxon>
        <taxon>Bacillati</taxon>
        <taxon>Bacillota</taxon>
        <taxon>Bacilli</taxon>
        <taxon>Bacillales</taxon>
        <taxon>Bacillaceae</taxon>
        <taxon>Sutcliffiella</taxon>
    </lineage>
</organism>
<accession>A0A223KSU0</accession>
<sequence>MIYASISLIVISAVLIVLSFFQRDKIKELEEEVEQLSMEVVQDKYKLERKIKVLEEELLVGASPSESFKSGQASEEEVAISLYQKGYTAQQIAQFTSTPLAKVQTMLQSVQKKGANSYE</sequence>
<reference evidence="3 4" key="1">
    <citation type="submission" date="2016-12" db="EMBL/GenBank/DDBJ databases">
        <title>The whole genome sequencing and assembly of Bacillus cohnii DSM 6307T strain.</title>
        <authorList>
            <person name="Lee Y.-J."/>
            <person name="Yi H."/>
            <person name="Bahn Y.-S."/>
            <person name="Kim J.F."/>
            <person name="Lee D.-W."/>
        </authorList>
    </citation>
    <scope>NUCLEOTIDE SEQUENCE [LARGE SCALE GENOMIC DNA]</scope>
    <source>
        <strain evidence="3 4">DSM 6307</strain>
    </source>
</reference>
<protein>
    <recommendedName>
        <fullName evidence="5">Resolvase HTH domain-containing protein</fullName>
    </recommendedName>
</protein>
<keyword evidence="2" id="KW-1133">Transmembrane helix</keyword>
<evidence type="ECO:0008006" key="5">
    <source>
        <dbReference type="Google" id="ProtNLM"/>
    </source>
</evidence>
<dbReference type="Proteomes" id="UP000215224">
    <property type="component" value="Chromosome"/>
</dbReference>
<evidence type="ECO:0000256" key="2">
    <source>
        <dbReference type="SAM" id="Phobius"/>
    </source>
</evidence>
<evidence type="ECO:0000313" key="3">
    <source>
        <dbReference type="EMBL" id="AST92555.1"/>
    </source>
</evidence>
<dbReference type="AlphaFoldDB" id="A0A223KSU0"/>
<keyword evidence="1" id="KW-0175">Coiled coil</keyword>
<gene>
    <name evidence="3" type="ORF">BC6307_15275</name>
</gene>
<feature type="coiled-coil region" evidence="1">
    <location>
        <begin position="19"/>
        <end position="46"/>
    </location>
</feature>
<keyword evidence="4" id="KW-1185">Reference proteome</keyword>
<evidence type="ECO:0000313" key="4">
    <source>
        <dbReference type="Proteomes" id="UP000215224"/>
    </source>
</evidence>
<name>A0A223KSU0_9BACI</name>
<proteinExistence type="predicted"/>